<dbReference type="GO" id="GO:0016757">
    <property type="term" value="F:glycosyltransferase activity"/>
    <property type="evidence" value="ECO:0007669"/>
    <property type="project" value="UniProtKB-KW"/>
</dbReference>
<evidence type="ECO:0000256" key="3">
    <source>
        <dbReference type="ARBA" id="ARBA00022679"/>
    </source>
</evidence>
<sequence length="406" mass="41468">MSRPSAARALADAGDRTRLLLLSLVAVLCLTALAVPLVQFGGGPLRFGGVDFKAYYLAGRRVLAGYPLYADGPLVHVVPRPRATAFLYPPVVVAPFAALATLPSLPARAAWVAAQLAFLWVSVLALARSFGLAPTRGEALLAFVALVGFQPVLFLARIGNVSGAMAGLFCLSAAVTVAPEGPDRPYLGGAAAVLGVVPKPFAAPALAGLLGDRRRLLGGALALLALAVVSVAAFGPATHRTYLAVLLAGKGWGPAGDPTALPLHFRPFYRVPAADALRGVHLGAALGLSLVAARVGADARAVALGSLAVPLVAPTANTLTLVLALPGLLVALALEAREGGVPWLPALALVGVHGSVPLSRLVVRFGPNGAPALPWGAVERLLVVQPATVALAAAFWLCGYRILRDL</sequence>
<keyword evidence="6 7" id="KW-0472">Membrane</keyword>
<evidence type="ECO:0000313" key="8">
    <source>
        <dbReference type="EMBL" id="MFC7233819.1"/>
    </source>
</evidence>
<keyword evidence="5 7" id="KW-1133">Transmembrane helix</keyword>
<dbReference type="InterPro" id="IPR018584">
    <property type="entry name" value="GT87"/>
</dbReference>
<dbReference type="EC" id="2.4.-.-" evidence="8"/>
<evidence type="ECO:0000256" key="6">
    <source>
        <dbReference type="ARBA" id="ARBA00023136"/>
    </source>
</evidence>
<comment type="subcellular location">
    <subcellularLocation>
        <location evidence="1">Cell membrane</location>
        <topology evidence="1">Multi-pass membrane protein</topology>
    </subcellularLocation>
</comment>
<keyword evidence="9" id="KW-1185">Reference proteome</keyword>
<proteinExistence type="predicted"/>
<feature type="transmembrane region" description="Helical" evidence="7">
    <location>
        <begin position="83"/>
        <end position="102"/>
    </location>
</feature>
<evidence type="ECO:0000256" key="1">
    <source>
        <dbReference type="ARBA" id="ARBA00004651"/>
    </source>
</evidence>
<dbReference type="GO" id="GO:0005886">
    <property type="term" value="C:plasma membrane"/>
    <property type="evidence" value="ECO:0007669"/>
    <property type="project" value="UniProtKB-SubCell"/>
</dbReference>
<comment type="caution">
    <text evidence="8">The sequence shown here is derived from an EMBL/GenBank/DDBJ whole genome shotgun (WGS) entry which is preliminary data.</text>
</comment>
<evidence type="ECO:0000256" key="7">
    <source>
        <dbReference type="SAM" id="Phobius"/>
    </source>
</evidence>
<dbReference type="GeneID" id="79265479"/>
<keyword evidence="2" id="KW-1003">Cell membrane</keyword>
<keyword evidence="8" id="KW-0328">Glycosyltransferase</keyword>
<feature type="transmembrane region" description="Helical" evidence="7">
    <location>
        <begin position="185"/>
        <end position="209"/>
    </location>
</feature>
<organism evidence="8 9">
    <name type="scientific">Halosegnis marinus</name>
    <dbReference type="NCBI Taxonomy" id="3034023"/>
    <lineage>
        <taxon>Archaea</taxon>
        <taxon>Methanobacteriati</taxon>
        <taxon>Methanobacteriota</taxon>
        <taxon>Stenosarchaea group</taxon>
        <taxon>Halobacteria</taxon>
        <taxon>Halobacteriales</taxon>
        <taxon>Natronomonadaceae</taxon>
        <taxon>Halosegnis</taxon>
    </lineage>
</organism>
<dbReference type="EMBL" id="JBHTAP010000001">
    <property type="protein sequence ID" value="MFC7233819.1"/>
    <property type="molecule type" value="Genomic_DNA"/>
</dbReference>
<accession>A0ABD5ZJY1</accession>
<name>A0ABD5ZJY1_9EURY</name>
<feature type="transmembrane region" description="Helical" evidence="7">
    <location>
        <begin position="311"/>
        <end position="334"/>
    </location>
</feature>
<dbReference type="AlphaFoldDB" id="A0ABD5ZJY1"/>
<dbReference type="Proteomes" id="UP001596398">
    <property type="component" value="Unassembled WGS sequence"/>
</dbReference>
<evidence type="ECO:0000256" key="4">
    <source>
        <dbReference type="ARBA" id="ARBA00022692"/>
    </source>
</evidence>
<dbReference type="RefSeq" id="WP_276234814.1">
    <property type="nucleotide sequence ID" value="NZ_CP119802.1"/>
</dbReference>
<evidence type="ECO:0000256" key="5">
    <source>
        <dbReference type="ARBA" id="ARBA00022989"/>
    </source>
</evidence>
<feature type="transmembrane region" description="Helical" evidence="7">
    <location>
        <begin position="109"/>
        <end position="127"/>
    </location>
</feature>
<feature type="transmembrane region" description="Helical" evidence="7">
    <location>
        <begin position="216"/>
        <end position="237"/>
    </location>
</feature>
<protein>
    <submittedName>
        <fullName evidence="8">Glycosyltransferase family 87 protein</fullName>
        <ecNumber evidence="8">2.4.-.-</ecNumber>
    </submittedName>
</protein>
<feature type="transmembrane region" description="Helical" evidence="7">
    <location>
        <begin position="139"/>
        <end position="156"/>
    </location>
</feature>
<gene>
    <name evidence="8" type="ORF">ACFQJ4_00670</name>
</gene>
<feature type="transmembrane region" description="Helical" evidence="7">
    <location>
        <begin position="341"/>
        <end position="363"/>
    </location>
</feature>
<keyword evidence="4 7" id="KW-0812">Transmembrane</keyword>
<dbReference type="Pfam" id="PF09594">
    <property type="entry name" value="GT87"/>
    <property type="match status" value="1"/>
</dbReference>
<reference evidence="8 9" key="1">
    <citation type="journal article" date="2019" name="Int. J. Syst. Evol. Microbiol.">
        <title>The Global Catalogue of Microorganisms (GCM) 10K type strain sequencing project: providing services to taxonomists for standard genome sequencing and annotation.</title>
        <authorList>
            <consortium name="The Broad Institute Genomics Platform"/>
            <consortium name="The Broad Institute Genome Sequencing Center for Infectious Disease"/>
            <person name="Wu L."/>
            <person name="Ma J."/>
        </authorList>
    </citation>
    <scope>NUCLEOTIDE SEQUENCE [LARGE SCALE GENOMIC DNA]</scope>
    <source>
        <strain evidence="8 9">DT85</strain>
    </source>
</reference>
<keyword evidence="3 8" id="KW-0808">Transferase</keyword>
<evidence type="ECO:0000256" key="2">
    <source>
        <dbReference type="ARBA" id="ARBA00022475"/>
    </source>
</evidence>
<evidence type="ECO:0000313" key="9">
    <source>
        <dbReference type="Proteomes" id="UP001596398"/>
    </source>
</evidence>
<feature type="transmembrane region" description="Helical" evidence="7">
    <location>
        <begin position="383"/>
        <end position="403"/>
    </location>
</feature>